<evidence type="ECO:0000259" key="18">
    <source>
        <dbReference type="PROSITE" id="PS50125"/>
    </source>
</evidence>
<keyword evidence="3" id="KW-0808">Transferase</keyword>
<keyword evidence="3" id="KW-0418">Kinase</keyword>
<dbReference type="GO" id="GO:0035556">
    <property type="term" value="P:intracellular signal transduction"/>
    <property type="evidence" value="ECO:0007669"/>
    <property type="project" value="InterPro"/>
</dbReference>
<reference evidence="19" key="1">
    <citation type="submission" date="2020-06" db="EMBL/GenBank/DDBJ databases">
        <authorList>
            <consortium name="Plant Systems Biology data submission"/>
        </authorList>
    </citation>
    <scope>NUCLEOTIDE SEQUENCE</scope>
    <source>
        <strain evidence="19">D6</strain>
    </source>
</reference>
<keyword evidence="8 15" id="KW-0472">Membrane</keyword>
<feature type="compositionally biased region" description="Low complexity" evidence="14">
    <location>
        <begin position="552"/>
        <end position="566"/>
    </location>
</feature>
<feature type="region of interest" description="Disordered" evidence="14">
    <location>
        <begin position="1210"/>
        <end position="1234"/>
    </location>
</feature>
<dbReference type="GO" id="GO:0004383">
    <property type="term" value="F:guanylate cyclase activity"/>
    <property type="evidence" value="ECO:0007669"/>
    <property type="project" value="UniProtKB-EC"/>
</dbReference>
<dbReference type="EMBL" id="CAICTM010001084">
    <property type="protein sequence ID" value="CAB9520249.1"/>
    <property type="molecule type" value="Genomic_DNA"/>
</dbReference>
<evidence type="ECO:0000259" key="17">
    <source>
        <dbReference type="PROSITE" id="PS50011"/>
    </source>
</evidence>
<dbReference type="InterPro" id="IPR050401">
    <property type="entry name" value="Cyclic_nucleotide_synthase"/>
</dbReference>
<evidence type="ECO:0000313" key="19">
    <source>
        <dbReference type="EMBL" id="CAB9520249.1"/>
    </source>
</evidence>
<dbReference type="CDD" id="cd13999">
    <property type="entry name" value="STKc_MAP3K-like"/>
    <property type="match status" value="1"/>
</dbReference>
<feature type="domain" description="Protein kinase" evidence="17">
    <location>
        <begin position="519"/>
        <end position="902"/>
    </location>
</feature>
<keyword evidence="16" id="KW-0732">Signal</keyword>
<gene>
    <name evidence="19" type="ORF">SEMRO_1086_G239700.1</name>
</gene>
<comment type="caution">
    <text evidence="19">The sequence shown here is derived from an EMBL/GenBank/DDBJ whole genome shotgun (WGS) entry which is preliminary data.</text>
</comment>
<protein>
    <recommendedName>
        <fullName evidence="2 13">Guanylate cyclase</fullName>
        <ecNumber evidence="2 13">4.6.1.2</ecNumber>
    </recommendedName>
</protein>
<evidence type="ECO:0000256" key="3">
    <source>
        <dbReference type="ARBA" id="ARBA00022527"/>
    </source>
</evidence>
<dbReference type="Gene3D" id="3.40.190.10">
    <property type="entry name" value="Periplasmic binding protein-like II"/>
    <property type="match status" value="2"/>
</dbReference>
<dbReference type="InterPro" id="IPR001054">
    <property type="entry name" value="A/G_cyclase"/>
</dbReference>
<keyword evidence="20" id="KW-1185">Reference proteome</keyword>
<comment type="catalytic activity">
    <reaction evidence="13">
        <text>GTP = 3',5'-cyclic GMP + diphosphate</text>
        <dbReference type="Rhea" id="RHEA:13665"/>
        <dbReference type="ChEBI" id="CHEBI:33019"/>
        <dbReference type="ChEBI" id="CHEBI:37565"/>
        <dbReference type="ChEBI" id="CHEBI:57746"/>
        <dbReference type="EC" id="4.6.1.2"/>
    </reaction>
</comment>
<evidence type="ECO:0000256" key="12">
    <source>
        <dbReference type="RuleBase" id="RU000405"/>
    </source>
</evidence>
<dbReference type="GO" id="GO:0004674">
    <property type="term" value="F:protein serine/threonine kinase activity"/>
    <property type="evidence" value="ECO:0007669"/>
    <property type="project" value="UniProtKB-KW"/>
</dbReference>
<dbReference type="Gene3D" id="1.10.510.10">
    <property type="entry name" value="Transferase(Phosphotransferase) domain 1"/>
    <property type="match status" value="1"/>
</dbReference>
<feature type="region of interest" description="Disordered" evidence="14">
    <location>
        <begin position="548"/>
        <end position="571"/>
    </location>
</feature>
<dbReference type="InterPro" id="IPR017441">
    <property type="entry name" value="Protein_kinase_ATP_BS"/>
</dbReference>
<keyword evidence="4 15" id="KW-0812">Transmembrane</keyword>
<dbReference type="OrthoDB" id="1890790at2759"/>
<feature type="region of interest" description="Disordered" evidence="14">
    <location>
        <begin position="653"/>
        <end position="673"/>
    </location>
</feature>
<evidence type="ECO:0000256" key="16">
    <source>
        <dbReference type="SAM" id="SignalP"/>
    </source>
</evidence>
<dbReference type="AlphaFoldDB" id="A0A9N8EK14"/>
<evidence type="ECO:0000256" key="1">
    <source>
        <dbReference type="ARBA" id="ARBA00004167"/>
    </source>
</evidence>
<dbReference type="PROSITE" id="PS50125">
    <property type="entry name" value="GUANYLATE_CYCLASE_2"/>
    <property type="match status" value="1"/>
</dbReference>
<feature type="signal peptide" evidence="16">
    <location>
        <begin position="1"/>
        <end position="34"/>
    </location>
</feature>
<dbReference type="SUPFAM" id="SSF56112">
    <property type="entry name" value="Protein kinase-like (PK-like)"/>
    <property type="match status" value="1"/>
</dbReference>
<dbReference type="GO" id="GO:0007168">
    <property type="term" value="P:receptor guanylyl cyclase signaling pathway"/>
    <property type="evidence" value="ECO:0007669"/>
    <property type="project" value="TreeGrafter"/>
</dbReference>
<dbReference type="PROSITE" id="PS00107">
    <property type="entry name" value="PROTEIN_KINASE_ATP"/>
    <property type="match status" value="1"/>
</dbReference>
<feature type="domain" description="Guanylate cyclase" evidence="18">
    <location>
        <begin position="936"/>
        <end position="1068"/>
    </location>
</feature>
<dbReference type="FunFam" id="3.30.70.1230:FF:000030">
    <property type="entry name" value="Si:ch211-215j19.12"/>
    <property type="match status" value="1"/>
</dbReference>
<dbReference type="InterPro" id="IPR029787">
    <property type="entry name" value="Nucleotide_cyclase"/>
</dbReference>
<dbReference type="InterPro" id="IPR000719">
    <property type="entry name" value="Prot_kinase_dom"/>
</dbReference>
<evidence type="ECO:0000256" key="14">
    <source>
        <dbReference type="SAM" id="MobiDB-lite"/>
    </source>
</evidence>
<evidence type="ECO:0000256" key="13">
    <source>
        <dbReference type="RuleBase" id="RU003431"/>
    </source>
</evidence>
<dbReference type="SMART" id="SM00044">
    <property type="entry name" value="CYCc"/>
    <property type="match status" value="1"/>
</dbReference>
<dbReference type="Pfam" id="PF00211">
    <property type="entry name" value="Guanylate_cyc"/>
    <property type="match status" value="1"/>
</dbReference>
<evidence type="ECO:0000256" key="9">
    <source>
        <dbReference type="ARBA" id="ARBA00023239"/>
    </source>
</evidence>
<keyword evidence="19" id="KW-0675">Receptor</keyword>
<dbReference type="Pfam" id="PF12849">
    <property type="entry name" value="PBP_like_2"/>
    <property type="match status" value="1"/>
</dbReference>
<dbReference type="GO" id="GO:0004016">
    <property type="term" value="F:adenylate cyclase activity"/>
    <property type="evidence" value="ECO:0007669"/>
    <property type="project" value="TreeGrafter"/>
</dbReference>
<dbReference type="InterPro" id="IPR008271">
    <property type="entry name" value="Ser/Thr_kinase_AS"/>
</dbReference>
<dbReference type="PANTHER" id="PTHR11920:SF335">
    <property type="entry name" value="GUANYLATE CYCLASE"/>
    <property type="match status" value="1"/>
</dbReference>
<keyword evidence="5 11" id="KW-0547">Nucleotide-binding</keyword>
<evidence type="ECO:0000256" key="8">
    <source>
        <dbReference type="ARBA" id="ARBA00023136"/>
    </source>
</evidence>
<dbReference type="SMART" id="SM00220">
    <property type="entry name" value="S_TKc"/>
    <property type="match status" value="1"/>
</dbReference>
<evidence type="ECO:0000256" key="11">
    <source>
        <dbReference type="PROSITE-ProRule" id="PRU10141"/>
    </source>
</evidence>
<dbReference type="CDD" id="cd07302">
    <property type="entry name" value="CHD"/>
    <property type="match status" value="1"/>
</dbReference>
<feature type="region of interest" description="Disordered" evidence="14">
    <location>
        <begin position="1159"/>
        <end position="1185"/>
    </location>
</feature>
<sequence length="1259" mass="138232">MGIISNPIPCNRGSMLLFLVLSTIASLPSNLVLASEDNDDNDDNDKKIWLPGATGSGPFDVAKVWATAFGALYPEAHVTLSSVGSGAAQKALWGDIDCHDKPVQAICGDHHGHDHHDTTNNQATVWGLGDAPIKATVYEEHPLLQLQQFPACAGAMAIVYSKEVTESFNDADAQLKMDFDVLSGIFNTSIIYWDDPQIQALNPTLTIPHERISKLVREDSSGQTSIVTDALDFQVPSWPSEAVGTEPDWPLGPLAHPGDLTGQSHCVETSTNETTSNVMGGRPYSFAADGKHGISLGLLRVPYSIGYLEMGSLDRLTEFLQQVQMGTNTADDSSSQVFVDANPKSLLATMDGLSDQLSPDTLELNLARAETPPGGFPIGGYAYWYIKKTPDAYTDCYQAWLLCKMVEWSYTDPLAGKLALDHGWVVPPAAVANHTLERLQDVMCYNIEVSPPQLISALSYTPPPYRSSSESDLLMSTTISVAAVIIIVILGLWLLDRRRKRLGDENLWRIKESELTYDEPTPQIIGQGKFGVVLLAEYRGTQVAVKRVIPPSSSNNNDSNHNNNSNHKSRNLSLGLSMHGLPLTAESSHTTTMMSSGAHFTGLSSSGYVPNRNNNQKKTLNMYDNFNNFVGINWGLMSGSFVKGILTGTAFASSPAGGSPHNSGSGSGGNRDFRRMKQDFREEVRYLSKLRHPCVTTVMGAVMGDNPMLVMEYMLRGSLYVLLHNETMVMDGDLAVPILRDISSGCRYLHAAEPSAIIHCDLKSANILVDDKFRAKVADFGLSPKGNYGTGTPYWMAPELLRGESGNTTATDVYSFGIILFEVFARKDPYEDDMDPAEVIRLVADKSVKKRPPIPRSMPEKIKALMSDCLEDDASRRPSFEELDTRLKRIDAESATVVQPNIRSSQTTLFDIFPRHIAETLQRGQTVEPEHKDCVTIFFSDIVGFTTISSELDPRKVADLLDRLYTKLDNLSDKHELFKVETIGDAYMAVTNLVKDQEDDHAKRIAMFAIDAIAAANDTYIDEEDHSKGCVNLRVGFHSGPVVADVVGTRNPRYCLFGDSVNTASRMESHSKANRINCSRASAKLLKTQFPELRLKPRGPIAIKGKGDMQCYWCDEDSSSPNLKEIHVPQVTKVPVPLEALSECSNEFDPHTSFIGELSRSSGAHWPGGREDAASTHSELTPASNPEHWMDEEAQECSFAHDVSFAHDGNDHYLHEQEPPNAEEGAPKKTGPFSQLIGRSQKWLRLDEEVALAGDEVSV</sequence>
<dbReference type="InterPro" id="IPR011009">
    <property type="entry name" value="Kinase-like_dom_sf"/>
</dbReference>
<feature type="compositionally biased region" description="Low complexity" evidence="14">
    <location>
        <begin position="653"/>
        <end position="664"/>
    </location>
</feature>
<comment type="subcellular location">
    <subcellularLocation>
        <location evidence="1">Membrane</location>
        <topology evidence="1">Single-pass membrane protein</topology>
    </subcellularLocation>
</comment>
<dbReference type="EC" id="4.6.1.2" evidence="2 13"/>
<feature type="transmembrane region" description="Helical" evidence="15">
    <location>
        <begin position="473"/>
        <end position="495"/>
    </location>
</feature>
<evidence type="ECO:0000256" key="10">
    <source>
        <dbReference type="ARBA" id="ARBA00023293"/>
    </source>
</evidence>
<evidence type="ECO:0000256" key="15">
    <source>
        <dbReference type="SAM" id="Phobius"/>
    </source>
</evidence>
<feature type="compositionally biased region" description="Polar residues" evidence="14">
    <location>
        <begin position="1175"/>
        <end position="1184"/>
    </location>
</feature>
<keyword evidence="10 13" id="KW-0141">cGMP biosynthesis</keyword>
<evidence type="ECO:0000256" key="4">
    <source>
        <dbReference type="ARBA" id="ARBA00022692"/>
    </source>
</evidence>
<keyword evidence="9 12" id="KW-0456">Lyase</keyword>
<accession>A0A9N8EK14</accession>
<evidence type="ECO:0000256" key="7">
    <source>
        <dbReference type="ARBA" id="ARBA00022989"/>
    </source>
</evidence>
<dbReference type="GO" id="GO:0001653">
    <property type="term" value="F:peptide receptor activity"/>
    <property type="evidence" value="ECO:0007669"/>
    <property type="project" value="TreeGrafter"/>
</dbReference>
<dbReference type="GO" id="GO:0005886">
    <property type="term" value="C:plasma membrane"/>
    <property type="evidence" value="ECO:0007669"/>
    <property type="project" value="TreeGrafter"/>
</dbReference>
<evidence type="ECO:0000256" key="5">
    <source>
        <dbReference type="ARBA" id="ARBA00022741"/>
    </source>
</evidence>
<keyword evidence="7 15" id="KW-1133">Transmembrane helix</keyword>
<evidence type="ECO:0000256" key="2">
    <source>
        <dbReference type="ARBA" id="ARBA00012202"/>
    </source>
</evidence>
<feature type="chain" id="PRO_5040327988" description="Guanylate cyclase" evidence="16">
    <location>
        <begin position="35"/>
        <end position="1259"/>
    </location>
</feature>
<dbReference type="SUPFAM" id="SSF53850">
    <property type="entry name" value="Periplasmic binding protein-like II"/>
    <property type="match status" value="1"/>
</dbReference>
<dbReference type="Gene3D" id="3.30.200.20">
    <property type="entry name" value="Phosphorylase Kinase, domain 1"/>
    <property type="match status" value="1"/>
</dbReference>
<name>A0A9N8EK14_9STRA</name>
<dbReference type="PROSITE" id="PS00108">
    <property type="entry name" value="PROTEIN_KINASE_ST"/>
    <property type="match status" value="1"/>
</dbReference>
<keyword evidence="3" id="KW-0723">Serine/threonine-protein kinase</keyword>
<dbReference type="Proteomes" id="UP001153069">
    <property type="component" value="Unassembled WGS sequence"/>
</dbReference>
<dbReference type="PANTHER" id="PTHR11920">
    <property type="entry name" value="GUANYLYL CYCLASE"/>
    <property type="match status" value="1"/>
</dbReference>
<comment type="similarity">
    <text evidence="12">Belongs to the adenylyl cyclase class-4/guanylyl cyclase family.</text>
</comment>
<evidence type="ECO:0000256" key="6">
    <source>
        <dbReference type="ARBA" id="ARBA00022840"/>
    </source>
</evidence>
<dbReference type="SUPFAM" id="SSF55073">
    <property type="entry name" value="Nucleotide cyclase"/>
    <property type="match status" value="1"/>
</dbReference>
<dbReference type="PROSITE" id="PS50011">
    <property type="entry name" value="PROTEIN_KINASE_DOM"/>
    <property type="match status" value="1"/>
</dbReference>
<dbReference type="InterPro" id="IPR018297">
    <property type="entry name" value="A/G_cyclase_CS"/>
</dbReference>
<keyword evidence="6 11" id="KW-0067">ATP-binding</keyword>
<organism evidence="19 20">
    <name type="scientific">Seminavis robusta</name>
    <dbReference type="NCBI Taxonomy" id="568900"/>
    <lineage>
        <taxon>Eukaryota</taxon>
        <taxon>Sar</taxon>
        <taxon>Stramenopiles</taxon>
        <taxon>Ochrophyta</taxon>
        <taxon>Bacillariophyta</taxon>
        <taxon>Bacillariophyceae</taxon>
        <taxon>Bacillariophycidae</taxon>
        <taxon>Naviculales</taxon>
        <taxon>Naviculaceae</taxon>
        <taxon>Seminavis</taxon>
    </lineage>
</organism>
<dbReference type="InterPro" id="IPR001245">
    <property type="entry name" value="Ser-Thr/Tyr_kinase_cat_dom"/>
</dbReference>
<dbReference type="GO" id="GO:0005524">
    <property type="term" value="F:ATP binding"/>
    <property type="evidence" value="ECO:0007669"/>
    <property type="project" value="UniProtKB-UniRule"/>
</dbReference>
<dbReference type="InterPro" id="IPR024370">
    <property type="entry name" value="PBP_domain"/>
</dbReference>
<dbReference type="PROSITE" id="PS00452">
    <property type="entry name" value="GUANYLATE_CYCLASE_1"/>
    <property type="match status" value="1"/>
</dbReference>
<feature type="binding site" evidence="11">
    <location>
        <position position="546"/>
    </location>
    <ligand>
        <name>ATP</name>
        <dbReference type="ChEBI" id="CHEBI:30616"/>
    </ligand>
</feature>
<dbReference type="Pfam" id="PF07714">
    <property type="entry name" value="PK_Tyr_Ser-Thr"/>
    <property type="match status" value="1"/>
</dbReference>
<evidence type="ECO:0000313" key="20">
    <source>
        <dbReference type="Proteomes" id="UP001153069"/>
    </source>
</evidence>
<proteinExistence type="inferred from homology"/>
<dbReference type="Gene3D" id="3.30.70.1230">
    <property type="entry name" value="Nucleotide cyclase"/>
    <property type="match status" value="1"/>
</dbReference>